<protein>
    <submittedName>
        <fullName evidence="2">Uncharacterized protein</fullName>
    </submittedName>
</protein>
<keyword evidence="1" id="KW-1133">Transmembrane helix</keyword>
<reference evidence="2 3" key="1">
    <citation type="submission" date="2019-03" db="EMBL/GenBank/DDBJ databases">
        <title>The genome sequence of Candidatus Serratia symbiotica strain IS.</title>
        <authorList>
            <person name="Nikoh N."/>
            <person name="Koga R."/>
            <person name="Oshima K."/>
            <person name="Hattori M."/>
            <person name="Fukatsu T."/>
        </authorList>
    </citation>
    <scope>NUCLEOTIDE SEQUENCE [LARGE SCALE GENOMIC DNA]</scope>
    <source>
        <strain evidence="2 3">IS</strain>
        <plasmid evidence="3">pssyis1 dna</plasmid>
    </source>
</reference>
<keyword evidence="1" id="KW-0472">Membrane</keyword>
<sequence>MTLMRKHSAIYPQNFWSVILNNICFISLINMHFIYFCF</sequence>
<evidence type="ECO:0000313" key="2">
    <source>
        <dbReference type="EMBL" id="BBI93061.1"/>
    </source>
</evidence>
<geneLocation type="plasmid" evidence="3">
    <name>pssyis1 dna</name>
</geneLocation>
<dbReference type="EMBL" id="AP019532">
    <property type="protein sequence ID" value="BBI93061.1"/>
    <property type="molecule type" value="Genomic_DNA"/>
</dbReference>
<keyword evidence="2" id="KW-0614">Plasmid</keyword>
<gene>
    <name evidence="2" type="ORF">SSYIS1_40650</name>
</gene>
<accession>A0A455VVE0</accession>
<dbReference type="Proteomes" id="UP000324392">
    <property type="component" value="Plasmid pSsyis1"/>
</dbReference>
<organism evidence="2 3">
    <name type="scientific">Serratia symbiotica</name>
    <dbReference type="NCBI Taxonomy" id="138074"/>
    <lineage>
        <taxon>Bacteria</taxon>
        <taxon>Pseudomonadati</taxon>
        <taxon>Pseudomonadota</taxon>
        <taxon>Gammaproteobacteria</taxon>
        <taxon>Enterobacterales</taxon>
        <taxon>Yersiniaceae</taxon>
        <taxon>Serratia</taxon>
    </lineage>
</organism>
<name>A0A455VVE0_9GAMM</name>
<keyword evidence="1" id="KW-0812">Transmembrane</keyword>
<evidence type="ECO:0000256" key="1">
    <source>
        <dbReference type="SAM" id="Phobius"/>
    </source>
</evidence>
<proteinExistence type="predicted"/>
<evidence type="ECO:0000313" key="3">
    <source>
        <dbReference type="Proteomes" id="UP000324392"/>
    </source>
</evidence>
<dbReference type="AlphaFoldDB" id="A0A455VVE0"/>
<feature type="transmembrane region" description="Helical" evidence="1">
    <location>
        <begin position="15"/>
        <end position="37"/>
    </location>
</feature>